<comment type="similarity">
    <text evidence="5">Belongs to the class I-like SAM-binding methyltransferase superfamily. RNA methyltransferase RlmE family.</text>
</comment>
<comment type="catalytic activity">
    <reaction evidence="5">
        <text>uridine(2552) in 23S rRNA + S-adenosyl-L-methionine = 2'-O-methyluridine(2552) in 23S rRNA + S-adenosyl-L-homocysteine + H(+)</text>
        <dbReference type="Rhea" id="RHEA:42720"/>
        <dbReference type="Rhea" id="RHEA-COMP:10202"/>
        <dbReference type="Rhea" id="RHEA-COMP:10203"/>
        <dbReference type="ChEBI" id="CHEBI:15378"/>
        <dbReference type="ChEBI" id="CHEBI:57856"/>
        <dbReference type="ChEBI" id="CHEBI:59789"/>
        <dbReference type="ChEBI" id="CHEBI:65315"/>
        <dbReference type="ChEBI" id="CHEBI:74478"/>
        <dbReference type="EC" id="2.1.1.166"/>
    </reaction>
</comment>
<dbReference type="EC" id="2.1.1.166" evidence="5"/>
<dbReference type="PANTHER" id="PTHR10920:SF18">
    <property type="entry name" value="RRNA METHYLTRANSFERASE 2, MITOCHONDRIAL"/>
    <property type="match status" value="1"/>
</dbReference>
<keyword evidence="1 5" id="KW-0698">rRNA processing</keyword>
<keyword evidence="3 5" id="KW-0808">Transferase</keyword>
<keyword evidence="4 5" id="KW-0949">S-adenosyl-L-methionine</keyword>
<feature type="domain" description="Ribosomal RNA methyltransferase FtsJ" evidence="7">
    <location>
        <begin position="26"/>
        <end position="201"/>
    </location>
</feature>
<gene>
    <name evidence="5" type="primary">rlmE</name>
    <name evidence="8" type="ORF">ENM11_07625</name>
</gene>
<feature type="active site" description="Proton acceptor" evidence="5 6">
    <location>
        <position position="158"/>
    </location>
</feature>
<proteinExistence type="inferred from homology"/>
<reference evidence="8" key="1">
    <citation type="journal article" date="2020" name="mSystems">
        <title>Genome- and Community-Level Interaction Insights into Carbon Utilization and Element Cycling Functions of Hydrothermarchaeota in Hydrothermal Sediment.</title>
        <authorList>
            <person name="Zhou Z."/>
            <person name="Liu Y."/>
            <person name="Xu W."/>
            <person name="Pan J."/>
            <person name="Luo Z.H."/>
            <person name="Li M."/>
        </authorList>
    </citation>
    <scope>NUCLEOTIDE SEQUENCE [LARGE SCALE GENOMIC DNA]</scope>
    <source>
        <strain evidence="8">SpSt-1056</strain>
    </source>
</reference>
<accession>A0A7C5L874</accession>
<dbReference type="PANTHER" id="PTHR10920">
    <property type="entry name" value="RIBOSOMAL RNA METHYLTRANSFERASE"/>
    <property type="match status" value="1"/>
</dbReference>
<dbReference type="InterPro" id="IPR050082">
    <property type="entry name" value="RNA_methyltr_RlmE"/>
</dbReference>
<keyword evidence="2 5" id="KW-0489">Methyltransferase</keyword>
<evidence type="ECO:0000313" key="8">
    <source>
        <dbReference type="EMBL" id="HHK68997.1"/>
    </source>
</evidence>
<name>A0A7C5L874_CALS0</name>
<evidence type="ECO:0000256" key="6">
    <source>
        <dbReference type="PIRSR" id="PIRSR005461-1"/>
    </source>
</evidence>
<dbReference type="InterPro" id="IPR015507">
    <property type="entry name" value="rRNA-MeTfrase_E"/>
</dbReference>
<keyword evidence="5" id="KW-0963">Cytoplasm</keyword>
<comment type="caution">
    <text evidence="5">Lacks conserved residue(s) required for the propagation of feature annotation.</text>
</comment>
<organism evidence="8">
    <name type="scientific">Caldiarchaeum subterraneum</name>
    <dbReference type="NCBI Taxonomy" id="311458"/>
    <lineage>
        <taxon>Archaea</taxon>
        <taxon>Nitrososphaerota</taxon>
        <taxon>Candidatus Caldarchaeales</taxon>
        <taxon>Candidatus Caldarchaeaceae</taxon>
        <taxon>Candidatus Caldarchaeum</taxon>
    </lineage>
</organism>
<comment type="caution">
    <text evidence="8">The sequence shown here is derived from an EMBL/GenBank/DDBJ whole genome shotgun (WGS) entry which is preliminary data.</text>
</comment>
<dbReference type="Pfam" id="PF01728">
    <property type="entry name" value="FtsJ"/>
    <property type="match status" value="1"/>
</dbReference>
<dbReference type="CDD" id="cd02440">
    <property type="entry name" value="AdoMet_MTases"/>
    <property type="match status" value="1"/>
</dbReference>
<comment type="function">
    <text evidence="5">Specifically methylates the uridine in position 2552 of 23S rRNA at the 2'-O position of the ribose in the fully assembled 50S ribosomal subunit.</text>
</comment>
<dbReference type="GO" id="GO:0005737">
    <property type="term" value="C:cytoplasm"/>
    <property type="evidence" value="ECO:0007669"/>
    <property type="project" value="UniProtKB-SubCell"/>
</dbReference>
<evidence type="ECO:0000256" key="1">
    <source>
        <dbReference type="ARBA" id="ARBA00022552"/>
    </source>
</evidence>
<comment type="subcellular location">
    <subcellularLocation>
        <location evidence="5">Cytoplasm</location>
    </subcellularLocation>
</comment>
<dbReference type="EMBL" id="DRWN01000065">
    <property type="protein sequence ID" value="HHK68997.1"/>
    <property type="molecule type" value="Genomic_DNA"/>
</dbReference>
<protein>
    <recommendedName>
        <fullName evidence="5">Ribosomal RNA large subunit methyltransferase E</fullName>
        <ecNumber evidence="5">2.1.1.166</ecNumber>
    </recommendedName>
    <alternativeName>
        <fullName evidence="5">23S rRNA Um2552 methyltransferase</fullName>
    </alternativeName>
    <alternativeName>
        <fullName evidence="5">rRNA (uridine-2'-O-)-methyltransferase</fullName>
    </alternativeName>
</protein>
<dbReference type="PIRSF" id="PIRSF005461">
    <property type="entry name" value="23S_rRNA_mtase"/>
    <property type="match status" value="1"/>
</dbReference>
<evidence type="ECO:0000256" key="3">
    <source>
        <dbReference type="ARBA" id="ARBA00022679"/>
    </source>
</evidence>
<evidence type="ECO:0000256" key="4">
    <source>
        <dbReference type="ARBA" id="ARBA00022691"/>
    </source>
</evidence>
<dbReference type="InterPro" id="IPR002877">
    <property type="entry name" value="RNA_MeTrfase_FtsJ_dom"/>
</dbReference>
<evidence type="ECO:0000256" key="5">
    <source>
        <dbReference type="HAMAP-Rule" id="MF_01547"/>
    </source>
</evidence>
<evidence type="ECO:0000256" key="2">
    <source>
        <dbReference type="ARBA" id="ARBA00022603"/>
    </source>
</evidence>
<dbReference type="GO" id="GO:0008650">
    <property type="term" value="F:rRNA (uridine-2'-O-)-methyltransferase activity"/>
    <property type="evidence" value="ECO:0007669"/>
    <property type="project" value="UniProtKB-UniRule"/>
</dbReference>
<dbReference type="InterPro" id="IPR029063">
    <property type="entry name" value="SAM-dependent_MTases_sf"/>
</dbReference>
<dbReference type="Gene3D" id="3.40.50.150">
    <property type="entry name" value="Vaccinia Virus protein VP39"/>
    <property type="match status" value="1"/>
</dbReference>
<sequence length="233" mass="26549">MTKERWLQRRSEDPYWRMAKERGLPSRAAFKLEEIQRRWRVMPRGGRVLDLGASPGGMTAVAAEAVGEEGFVVAVDVEPLKLERPNIVFIKADVFEHRLVRELENVLKGGFFDTVISDLSPRHSGDYDLLVQQQSDLLARSRELAYRFLRRGGNMVLKAFEHPTLRTFERETATSFRKLERYVPKSSKKGSSEIFLIYLGYKGGVQQGLPVNIQNTCMPEKLTAVNTASTFRA</sequence>
<dbReference type="SUPFAM" id="SSF53335">
    <property type="entry name" value="S-adenosyl-L-methionine-dependent methyltransferases"/>
    <property type="match status" value="1"/>
</dbReference>
<dbReference type="AlphaFoldDB" id="A0A7C5L874"/>
<evidence type="ECO:0000259" key="7">
    <source>
        <dbReference type="Pfam" id="PF01728"/>
    </source>
</evidence>
<dbReference type="HAMAP" id="MF_01547">
    <property type="entry name" value="RNA_methyltr_E"/>
    <property type="match status" value="1"/>
</dbReference>